<feature type="region of interest" description="Disordered" evidence="5">
    <location>
        <begin position="1"/>
        <end position="65"/>
    </location>
</feature>
<keyword evidence="8" id="KW-1185">Reference proteome</keyword>
<evidence type="ECO:0000313" key="7">
    <source>
        <dbReference type="EMBL" id="PJJ63363.1"/>
    </source>
</evidence>
<evidence type="ECO:0000256" key="4">
    <source>
        <dbReference type="ARBA" id="ARBA00023136"/>
    </source>
</evidence>
<dbReference type="Proteomes" id="UP000230161">
    <property type="component" value="Unassembled WGS sequence"/>
</dbReference>
<dbReference type="InterPro" id="IPR019109">
    <property type="entry name" value="MamF_MmsF"/>
</dbReference>
<organism evidence="7 8">
    <name type="scientific">Compostimonas suwonensis</name>
    <dbReference type="NCBI Taxonomy" id="1048394"/>
    <lineage>
        <taxon>Bacteria</taxon>
        <taxon>Bacillati</taxon>
        <taxon>Actinomycetota</taxon>
        <taxon>Actinomycetes</taxon>
        <taxon>Micrococcales</taxon>
        <taxon>Microbacteriaceae</taxon>
        <taxon>Compostimonas</taxon>
    </lineage>
</organism>
<accession>A0A2M9BZ53</accession>
<dbReference type="RefSeq" id="WP_100343873.1">
    <property type="nucleotide sequence ID" value="NZ_PGFB01000002.1"/>
</dbReference>
<proteinExistence type="predicted"/>
<dbReference type="Pfam" id="PF09685">
    <property type="entry name" value="MamF_MmsF"/>
    <property type="match status" value="1"/>
</dbReference>
<keyword evidence="4 6" id="KW-0472">Membrane</keyword>
<reference evidence="7 8" key="1">
    <citation type="submission" date="2017-11" db="EMBL/GenBank/DDBJ databases">
        <title>Genomic Encyclopedia of Archaeal and Bacterial Type Strains, Phase II (KMG-II): From Individual Species to Whole Genera.</title>
        <authorList>
            <person name="Goeker M."/>
        </authorList>
    </citation>
    <scope>NUCLEOTIDE SEQUENCE [LARGE SCALE GENOMIC DNA]</scope>
    <source>
        <strain evidence="7 8">DSM 25625</strain>
    </source>
</reference>
<keyword evidence="2 6" id="KW-0812">Transmembrane</keyword>
<comment type="caution">
    <text evidence="7">The sequence shown here is derived from an EMBL/GenBank/DDBJ whole genome shotgun (WGS) entry which is preliminary data.</text>
</comment>
<dbReference type="OrthoDB" id="9808930at2"/>
<sequence length="201" mass="20766">MTDTSAPQPGEPGEGVTPPPAPPTPPAAPVPPAPPAYGTPGDSAPSPAAPANPYQSPSAAQSGPLSAEDDKRWATFAHFGGVLSVLALFTGWLGLLALVPALVIYLVYGKRGAHTRQEAKEALNFQITVIGALIVWTILTIIISSALLFNIGIGGYLVIAGILGFISWLIVIADIVFSIIGGVKVNGGGSYRYPVSIRFIK</sequence>
<comment type="subcellular location">
    <subcellularLocation>
        <location evidence="1">Membrane</location>
        <topology evidence="1">Multi-pass membrane protein</topology>
    </subcellularLocation>
</comment>
<gene>
    <name evidence="7" type="ORF">CLV54_1028</name>
</gene>
<evidence type="ECO:0000256" key="6">
    <source>
        <dbReference type="SAM" id="Phobius"/>
    </source>
</evidence>
<dbReference type="EMBL" id="PGFB01000002">
    <property type="protein sequence ID" value="PJJ63363.1"/>
    <property type="molecule type" value="Genomic_DNA"/>
</dbReference>
<name>A0A2M9BZ53_9MICO</name>
<feature type="transmembrane region" description="Helical" evidence="6">
    <location>
        <begin position="155"/>
        <end position="183"/>
    </location>
</feature>
<protein>
    <recommendedName>
        <fullName evidence="9">Tic20 family protein</fullName>
    </recommendedName>
</protein>
<evidence type="ECO:0000256" key="2">
    <source>
        <dbReference type="ARBA" id="ARBA00022692"/>
    </source>
</evidence>
<evidence type="ECO:0008006" key="9">
    <source>
        <dbReference type="Google" id="ProtNLM"/>
    </source>
</evidence>
<feature type="compositionally biased region" description="Low complexity" evidence="5">
    <location>
        <begin position="38"/>
        <end position="62"/>
    </location>
</feature>
<evidence type="ECO:0000256" key="3">
    <source>
        <dbReference type="ARBA" id="ARBA00022989"/>
    </source>
</evidence>
<feature type="transmembrane region" description="Helical" evidence="6">
    <location>
        <begin position="82"/>
        <end position="108"/>
    </location>
</feature>
<keyword evidence="3 6" id="KW-1133">Transmembrane helix</keyword>
<evidence type="ECO:0000313" key="8">
    <source>
        <dbReference type="Proteomes" id="UP000230161"/>
    </source>
</evidence>
<evidence type="ECO:0000256" key="5">
    <source>
        <dbReference type="SAM" id="MobiDB-lite"/>
    </source>
</evidence>
<evidence type="ECO:0000256" key="1">
    <source>
        <dbReference type="ARBA" id="ARBA00004141"/>
    </source>
</evidence>
<dbReference type="AlphaFoldDB" id="A0A2M9BZ53"/>
<feature type="compositionally biased region" description="Pro residues" evidence="5">
    <location>
        <begin position="17"/>
        <end position="37"/>
    </location>
</feature>
<feature type="transmembrane region" description="Helical" evidence="6">
    <location>
        <begin position="129"/>
        <end position="149"/>
    </location>
</feature>